<accession>A0A833V7R2</accession>
<dbReference type="CDD" id="cd22160">
    <property type="entry name" value="F-box_AtFBL13-like"/>
    <property type="match status" value="1"/>
</dbReference>
<gene>
    <name evidence="2" type="ORF">FCM35_KLT06397</name>
</gene>
<dbReference type="OrthoDB" id="1933116at2759"/>
<keyword evidence="3" id="KW-1185">Reference proteome</keyword>
<dbReference type="SUPFAM" id="SSF81383">
    <property type="entry name" value="F-box domain"/>
    <property type="match status" value="1"/>
</dbReference>
<dbReference type="PANTHER" id="PTHR34223">
    <property type="entry name" value="OS11G0201299 PROTEIN"/>
    <property type="match status" value="1"/>
</dbReference>
<dbReference type="PANTHER" id="PTHR34223:SF51">
    <property type="entry name" value="OS06G0556300 PROTEIN"/>
    <property type="match status" value="1"/>
</dbReference>
<name>A0A833V7R2_9POAL</name>
<dbReference type="InterPro" id="IPR001810">
    <property type="entry name" value="F-box_dom"/>
</dbReference>
<dbReference type="EMBL" id="SWLB01000016">
    <property type="protein sequence ID" value="KAF3327791.1"/>
    <property type="molecule type" value="Genomic_DNA"/>
</dbReference>
<proteinExistence type="predicted"/>
<dbReference type="InterPro" id="IPR053197">
    <property type="entry name" value="F-box_SCFL_complex_component"/>
</dbReference>
<evidence type="ECO:0000313" key="3">
    <source>
        <dbReference type="Proteomes" id="UP000623129"/>
    </source>
</evidence>
<feature type="domain" description="F-box" evidence="1">
    <location>
        <begin position="39"/>
        <end position="76"/>
    </location>
</feature>
<organism evidence="2 3">
    <name type="scientific">Carex littledalei</name>
    <dbReference type="NCBI Taxonomy" id="544730"/>
    <lineage>
        <taxon>Eukaryota</taxon>
        <taxon>Viridiplantae</taxon>
        <taxon>Streptophyta</taxon>
        <taxon>Embryophyta</taxon>
        <taxon>Tracheophyta</taxon>
        <taxon>Spermatophyta</taxon>
        <taxon>Magnoliopsida</taxon>
        <taxon>Liliopsida</taxon>
        <taxon>Poales</taxon>
        <taxon>Cyperaceae</taxon>
        <taxon>Cyperoideae</taxon>
        <taxon>Cariceae</taxon>
        <taxon>Carex</taxon>
        <taxon>Carex subgen. Euthyceras</taxon>
    </lineage>
</organism>
<dbReference type="InterPro" id="IPR053781">
    <property type="entry name" value="F-box_AtFBL13-like"/>
</dbReference>
<dbReference type="Proteomes" id="UP000623129">
    <property type="component" value="Unassembled WGS sequence"/>
</dbReference>
<dbReference type="Pfam" id="PF00646">
    <property type="entry name" value="F-box"/>
    <property type="match status" value="1"/>
</dbReference>
<dbReference type="InterPro" id="IPR036047">
    <property type="entry name" value="F-box-like_dom_sf"/>
</dbReference>
<dbReference type="AlphaFoldDB" id="A0A833V7R2"/>
<sequence>MKKMNMNMKMKMKMKMKMEMKKMKEMNVKMKMEMEMEHLSGLPDELVIIILSLLPTLMAVRTSVLSRRFRHLWKASPSAELLFSGSLNKSTYVAMAKSLLLMTHLLRLDLDFDSHFSGDQSFIFSLPWPKGLRHLTIYGRGYWKFGSILRSIFSSCISLSLSSRFQFTFHL</sequence>
<comment type="caution">
    <text evidence="2">The sequence shown here is derived from an EMBL/GenBank/DDBJ whole genome shotgun (WGS) entry which is preliminary data.</text>
</comment>
<protein>
    <submittedName>
        <fullName evidence="2">F-box/LRR-repeat protein 13</fullName>
    </submittedName>
</protein>
<dbReference type="Gene3D" id="1.20.1280.50">
    <property type="match status" value="1"/>
</dbReference>
<evidence type="ECO:0000313" key="2">
    <source>
        <dbReference type="EMBL" id="KAF3327791.1"/>
    </source>
</evidence>
<reference evidence="2" key="1">
    <citation type="submission" date="2020-01" db="EMBL/GenBank/DDBJ databases">
        <title>Genome sequence of Kobresia littledalei, the first chromosome-level genome in the family Cyperaceae.</title>
        <authorList>
            <person name="Qu G."/>
        </authorList>
    </citation>
    <scope>NUCLEOTIDE SEQUENCE</scope>
    <source>
        <strain evidence="2">C.B.Clarke</strain>
        <tissue evidence="2">Leaf</tissue>
    </source>
</reference>
<evidence type="ECO:0000259" key="1">
    <source>
        <dbReference type="Pfam" id="PF00646"/>
    </source>
</evidence>